<evidence type="ECO:0000313" key="3">
    <source>
        <dbReference type="Proteomes" id="UP000021816"/>
    </source>
</evidence>
<dbReference type="AntiFam" id="ANF00076">
    <property type="entry name" value="Shadow ORF (opposite copA)"/>
</dbReference>
<gene>
    <name evidence="2" type="ORF">AW10_00890</name>
</gene>
<reference evidence="2 3" key="1">
    <citation type="submission" date="2014-02" db="EMBL/GenBank/DDBJ databases">
        <title>Expanding our view of genomic diversity in Candidatus Accumulibacter clades.</title>
        <authorList>
            <person name="Skennerton C.T."/>
            <person name="Barr J.J."/>
            <person name="Slater F.R."/>
            <person name="Bond P.L."/>
            <person name="Tyson G.W."/>
        </authorList>
    </citation>
    <scope>NUCLEOTIDE SEQUENCE [LARGE SCALE GENOMIC DNA]</scope>
    <source>
        <strain evidence="3">BA-92</strain>
    </source>
</reference>
<dbReference type="AlphaFoldDB" id="A0A011PYI3"/>
<comment type="caution">
    <text evidence="2">The sequence shown here is derived from an EMBL/GenBank/DDBJ whole genome shotgun (WGS) entry which is preliminary data.</text>
</comment>
<protein>
    <submittedName>
        <fullName evidence="2">Uncharacterized protein</fullName>
    </submittedName>
</protein>
<sequence>MVTKLIVHAANGSEHTSPWNGSEVGDIEQDGAVLLSACGYGVRNRVIGACSKTGGHSDGIHSGRLIEQDRIGQYRLAVRDGAGLVECQPRELVSFFKINTALDQNTVAGCCCQAADDGDGGGNDQGARTGDDQENQRLVYPVLPVATK</sequence>
<organism evidence="2 3">
    <name type="scientific">Candidatus Accumulibacter appositus</name>
    <dbReference type="NCBI Taxonomy" id="1454003"/>
    <lineage>
        <taxon>Bacteria</taxon>
        <taxon>Pseudomonadati</taxon>
        <taxon>Pseudomonadota</taxon>
        <taxon>Betaproteobacteria</taxon>
        <taxon>Candidatus Accumulibacter</taxon>
    </lineage>
</organism>
<dbReference type="EMBL" id="JEMX01000015">
    <property type="protein sequence ID" value="EXI81945.1"/>
    <property type="molecule type" value="Genomic_DNA"/>
</dbReference>
<dbReference type="Proteomes" id="UP000021816">
    <property type="component" value="Unassembled WGS sequence"/>
</dbReference>
<accession>A0A011PYI3</accession>
<name>A0A011PYI3_9PROT</name>
<proteinExistence type="predicted"/>
<feature type="region of interest" description="Disordered" evidence="1">
    <location>
        <begin position="120"/>
        <end position="139"/>
    </location>
</feature>
<evidence type="ECO:0000313" key="2">
    <source>
        <dbReference type="EMBL" id="EXI81945.1"/>
    </source>
</evidence>
<evidence type="ECO:0000256" key="1">
    <source>
        <dbReference type="SAM" id="MobiDB-lite"/>
    </source>
</evidence>